<dbReference type="NCBIfam" id="TIGR03523">
    <property type="entry name" value="GldN"/>
    <property type="match status" value="1"/>
</dbReference>
<dbReference type="Proteomes" id="UP000633278">
    <property type="component" value="Unassembled WGS sequence"/>
</dbReference>
<evidence type="ECO:0000256" key="1">
    <source>
        <dbReference type="SAM" id="Coils"/>
    </source>
</evidence>
<keyword evidence="3" id="KW-1185">Reference proteome</keyword>
<dbReference type="AlphaFoldDB" id="A0A917HVC8"/>
<accession>A0A917HVC8</accession>
<reference evidence="2" key="2">
    <citation type="submission" date="2020-09" db="EMBL/GenBank/DDBJ databases">
        <authorList>
            <person name="Sun Q."/>
            <person name="Zhou Y."/>
        </authorList>
    </citation>
    <scope>NUCLEOTIDE SEQUENCE</scope>
    <source>
        <strain evidence="2">CGMCC 1.15763</strain>
    </source>
</reference>
<organism evidence="2 3">
    <name type="scientific">Polaribacter pacificus</name>
    <dbReference type="NCBI Taxonomy" id="1775173"/>
    <lineage>
        <taxon>Bacteria</taxon>
        <taxon>Pseudomonadati</taxon>
        <taxon>Bacteroidota</taxon>
        <taxon>Flavobacteriia</taxon>
        <taxon>Flavobacteriales</taxon>
        <taxon>Flavobacteriaceae</taxon>
    </lineage>
</organism>
<feature type="coiled-coil region" evidence="1">
    <location>
        <begin position="282"/>
        <end position="309"/>
    </location>
</feature>
<reference evidence="2" key="1">
    <citation type="journal article" date="2014" name="Int. J. Syst. Evol. Microbiol.">
        <title>Complete genome sequence of Corynebacterium casei LMG S-19264T (=DSM 44701T), isolated from a smear-ripened cheese.</title>
        <authorList>
            <consortium name="US DOE Joint Genome Institute (JGI-PGF)"/>
            <person name="Walter F."/>
            <person name="Albersmeier A."/>
            <person name="Kalinowski J."/>
            <person name="Ruckert C."/>
        </authorList>
    </citation>
    <scope>NUCLEOTIDE SEQUENCE</scope>
    <source>
        <strain evidence="2">CGMCC 1.15763</strain>
    </source>
</reference>
<gene>
    <name evidence="2" type="ORF">GCM10011416_03760</name>
</gene>
<dbReference type="InterPro" id="IPR019847">
    <property type="entry name" value="Gliding_motility_assoc_GldN"/>
</dbReference>
<dbReference type="EMBL" id="BMJW01000001">
    <property type="protein sequence ID" value="GGG90424.1"/>
    <property type="molecule type" value="Genomic_DNA"/>
</dbReference>
<comment type="caution">
    <text evidence="2">The sequence shown here is derived from an EMBL/GenBank/DDBJ whole genome shotgun (WGS) entry which is preliminary data.</text>
</comment>
<protein>
    <submittedName>
        <fullName evidence="2">Uncharacterized protein</fullName>
    </submittedName>
</protein>
<evidence type="ECO:0000313" key="2">
    <source>
        <dbReference type="EMBL" id="GGG90424.1"/>
    </source>
</evidence>
<keyword evidence="1" id="KW-0175">Coiled coil</keyword>
<proteinExistence type="predicted"/>
<name>A0A917HVC8_9FLAO</name>
<dbReference type="Pfam" id="PF19841">
    <property type="entry name" value="GldN"/>
    <property type="match status" value="1"/>
</dbReference>
<sequence length="309" mass="36071">MGNTYVQSQTKANSNTFGKSNYELSDLLDEDRFLWSKIVWEYIDLSNPENKSLLGVVDPAKGKTQLEPLFDFLKNQIYTNPNADVFFTADFKEKMKVEEVKSKLTNIRKKGEYTDVFEVKADDVYGYLVKGIWYFDKIESTTRFIIVGIAPMGPDIQTLGVQNIDDDNIYELFWMYYPALQEQFSKISVYDSKNSLKTLPLEYYLSNREYIATEIDENSINNNNSVFISRDLNTFQLKKNVTKTDSIYKKKENVFWFKKKKDDATPEDYDPNKPVSTAKLTLREILAINQAYKKNKENTKKEESKKKKN</sequence>
<evidence type="ECO:0000313" key="3">
    <source>
        <dbReference type="Proteomes" id="UP000633278"/>
    </source>
</evidence>